<proteinExistence type="predicted"/>
<dbReference type="Pfam" id="PF11137">
    <property type="entry name" value="DUF2909"/>
    <property type="match status" value="1"/>
</dbReference>
<name>A0ABW2QTZ5_9NEIS</name>
<protein>
    <submittedName>
        <fullName evidence="2">Twin transmembrane helix small protein</fullName>
    </submittedName>
</protein>
<gene>
    <name evidence="2" type="ORF">ACFQNF_04320</name>
</gene>
<dbReference type="InterPro" id="IPR021313">
    <property type="entry name" value="DUF2909"/>
</dbReference>
<evidence type="ECO:0000313" key="3">
    <source>
        <dbReference type="Proteomes" id="UP001596473"/>
    </source>
</evidence>
<dbReference type="EMBL" id="JBHTBQ010000006">
    <property type="protein sequence ID" value="MFC7419098.1"/>
    <property type="molecule type" value="Genomic_DNA"/>
</dbReference>
<sequence>MKIVAIILLLVIVVALGRALLQLVRGGRSTQVVRALTLRVGLSIALFVLLLVAYGMGWIHPNA</sequence>
<keyword evidence="1" id="KW-0472">Membrane</keyword>
<organism evidence="2 3">
    <name type="scientific">Iodobacter arcticus</name>
    <dbReference type="NCBI Taxonomy" id="590593"/>
    <lineage>
        <taxon>Bacteria</taxon>
        <taxon>Pseudomonadati</taxon>
        <taxon>Pseudomonadota</taxon>
        <taxon>Betaproteobacteria</taxon>
        <taxon>Neisseriales</taxon>
        <taxon>Chitinibacteraceae</taxon>
        <taxon>Iodobacter</taxon>
    </lineage>
</organism>
<keyword evidence="1 2" id="KW-0812">Transmembrane</keyword>
<dbReference type="RefSeq" id="WP_380186369.1">
    <property type="nucleotide sequence ID" value="NZ_JBHTBQ010000006.1"/>
</dbReference>
<reference evidence="3" key="1">
    <citation type="journal article" date="2019" name="Int. J. Syst. Evol. Microbiol.">
        <title>The Global Catalogue of Microorganisms (GCM) 10K type strain sequencing project: providing services to taxonomists for standard genome sequencing and annotation.</title>
        <authorList>
            <consortium name="The Broad Institute Genomics Platform"/>
            <consortium name="The Broad Institute Genome Sequencing Center for Infectious Disease"/>
            <person name="Wu L."/>
            <person name="Ma J."/>
        </authorList>
    </citation>
    <scope>NUCLEOTIDE SEQUENCE [LARGE SCALE GENOMIC DNA]</scope>
    <source>
        <strain evidence="3">CCUG 62945</strain>
    </source>
</reference>
<evidence type="ECO:0000313" key="2">
    <source>
        <dbReference type="EMBL" id="MFC7419098.1"/>
    </source>
</evidence>
<keyword evidence="3" id="KW-1185">Reference proteome</keyword>
<dbReference type="Proteomes" id="UP001596473">
    <property type="component" value="Unassembled WGS sequence"/>
</dbReference>
<feature type="transmembrane region" description="Helical" evidence="1">
    <location>
        <begin position="36"/>
        <end position="59"/>
    </location>
</feature>
<evidence type="ECO:0000256" key="1">
    <source>
        <dbReference type="SAM" id="Phobius"/>
    </source>
</evidence>
<keyword evidence="1" id="KW-1133">Transmembrane helix</keyword>
<comment type="caution">
    <text evidence="2">The sequence shown here is derived from an EMBL/GenBank/DDBJ whole genome shotgun (WGS) entry which is preliminary data.</text>
</comment>
<accession>A0ABW2QTZ5</accession>
<dbReference type="NCBIfam" id="NF033233">
    <property type="entry name" value="twin_helix"/>
    <property type="match status" value="1"/>
</dbReference>